<protein>
    <submittedName>
        <fullName evidence="2">Uncharacterized protein</fullName>
    </submittedName>
</protein>
<reference evidence="3" key="1">
    <citation type="journal article" date="2019" name="Int. J. Syst. Evol. Microbiol.">
        <title>The Global Catalogue of Microorganisms (GCM) 10K type strain sequencing project: providing services to taxonomists for standard genome sequencing and annotation.</title>
        <authorList>
            <consortium name="The Broad Institute Genomics Platform"/>
            <consortium name="The Broad Institute Genome Sequencing Center for Infectious Disease"/>
            <person name="Wu L."/>
            <person name="Ma J."/>
        </authorList>
    </citation>
    <scope>NUCLEOTIDE SEQUENCE [LARGE SCALE GENOMIC DNA]</scope>
    <source>
        <strain evidence="3">CCUG 60523</strain>
    </source>
</reference>
<dbReference type="Proteomes" id="UP001595805">
    <property type="component" value="Unassembled WGS sequence"/>
</dbReference>
<feature type="region of interest" description="Disordered" evidence="1">
    <location>
        <begin position="87"/>
        <end position="119"/>
    </location>
</feature>
<gene>
    <name evidence="2" type="ORF">ACFOSV_05705</name>
</gene>
<evidence type="ECO:0000313" key="3">
    <source>
        <dbReference type="Proteomes" id="UP001595805"/>
    </source>
</evidence>
<keyword evidence="3" id="KW-1185">Reference proteome</keyword>
<organism evidence="2 3">
    <name type="scientific">Algoriphagus namhaensis</name>
    <dbReference type="NCBI Taxonomy" id="915353"/>
    <lineage>
        <taxon>Bacteria</taxon>
        <taxon>Pseudomonadati</taxon>
        <taxon>Bacteroidota</taxon>
        <taxon>Cytophagia</taxon>
        <taxon>Cytophagales</taxon>
        <taxon>Cyclobacteriaceae</taxon>
        <taxon>Algoriphagus</taxon>
    </lineage>
</organism>
<sequence length="137" mass="15551">MNNFYIEIVIRKQVRNIMFTKTINTSLNSKFLTLFVMSFGFFAIESFAQSEQEPVRMEIPAETPAVDDLDLTRGNISKEIQKKPASQSFIKAVSPQAKNNKSATEPIAENKDAKKEESASTLSFNLFLYIVDKFRAD</sequence>
<proteinExistence type="predicted"/>
<accession>A0ABV8ANR1</accession>
<evidence type="ECO:0000256" key="1">
    <source>
        <dbReference type="SAM" id="MobiDB-lite"/>
    </source>
</evidence>
<dbReference type="RefSeq" id="WP_377904284.1">
    <property type="nucleotide sequence ID" value="NZ_JBHRZS010000006.1"/>
</dbReference>
<dbReference type="EMBL" id="JBHRZS010000006">
    <property type="protein sequence ID" value="MFC3879658.1"/>
    <property type="molecule type" value="Genomic_DNA"/>
</dbReference>
<comment type="caution">
    <text evidence="2">The sequence shown here is derived from an EMBL/GenBank/DDBJ whole genome shotgun (WGS) entry which is preliminary data.</text>
</comment>
<name>A0ABV8ANR1_9BACT</name>
<evidence type="ECO:0000313" key="2">
    <source>
        <dbReference type="EMBL" id="MFC3879658.1"/>
    </source>
</evidence>
<feature type="compositionally biased region" description="Basic and acidic residues" evidence="1">
    <location>
        <begin position="108"/>
        <end position="118"/>
    </location>
</feature>